<dbReference type="Gene3D" id="3.30.559.10">
    <property type="entry name" value="Chloramphenicol acetyltransferase-like domain"/>
    <property type="match status" value="1"/>
</dbReference>
<comment type="caution">
    <text evidence="1">The sequence shown here is derived from an EMBL/GenBank/DDBJ whole genome shotgun (WGS) entry which is preliminary data.</text>
</comment>
<keyword evidence="2" id="KW-1185">Reference proteome</keyword>
<dbReference type="AlphaFoldDB" id="A0AAP0F8D6"/>
<dbReference type="Proteomes" id="UP001419268">
    <property type="component" value="Unassembled WGS sequence"/>
</dbReference>
<protein>
    <submittedName>
        <fullName evidence="1">Uncharacterized protein</fullName>
    </submittedName>
</protein>
<proteinExistence type="predicted"/>
<reference evidence="1 2" key="1">
    <citation type="submission" date="2024-01" db="EMBL/GenBank/DDBJ databases">
        <title>Genome assemblies of Stephania.</title>
        <authorList>
            <person name="Yang L."/>
        </authorList>
    </citation>
    <scope>NUCLEOTIDE SEQUENCE [LARGE SCALE GENOMIC DNA]</scope>
    <source>
        <strain evidence="1">JXDWG</strain>
        <tissue evidence="1">Leaf</tissue>
    </source>
</reference>
<name>A0AAP0F8D6_9MAGN</name>
<dbReference type="EMBL" id="JBBNAG010000009">
    <property type="protein sequence ID" value="KAK9105815.1"/>
    <property type="molecule type" value="Genomic_DNA"/>
</dbReference>
<evidence type="ECO:0000313" key="1">
    <source>
        <dbReference type="EMBL" id="KAK9105815.1"/>
    </source>
</evidence>
<organism evidence="1 2">
    <name type="scientific">Stephania cephalantha</name>
    <dbReference type="NCBI Taxonomy" id="152367"/>
    <lineage>
        <taxon>Eukaryota</taxon>
        <taxon>Viridiplantae</taxon>
        <taxon>Streptophyta</taxon>
        <taxon>Embryophyta</taxon>
        <taxon>Tracheophyta</taxon>
        <taxon>Spermatophyta</taxon>
        <taxon>Magnoliopsida</taxon>
        <taxon>Ranunculales</taxon>
        <taxon>Menispermaceae</taxon>
        <taxon>Menispermoideae</taxon>
        <taxon>Cissampelideae</taxon>
        <taxon>Stephania</taxon>
    </lineage>
</organism>
<dbReference type="InterPro" id="IPR023213">
    <property type="entry name" value="CAT-like_dom_sf"/>
</dbReference>
<dbReference type="Pfam" id="PF02458">
    <property type="entry name" value="Transferase"/>
    <property type="match status" value="1"/>
</dbReference>
<gene>
    <name evidence="1" type="ORF">Scep_022659</name>
</gene>
<accession>A0AAP0F8D6</accession>
<evidence type="ECO:0000313" key="2">
    <source>
        <dbReference type="Proteomes" id="UP001419268"/>
    </source>
</evidence>
<sequence>MARGMCGIFSGVAVGLLLKRFTWVRSRPMYGELVVKACVAAGDGDRYKATCLKISVDGRRRMSPPVPDDFVGNVVLWAYPRAGINV</sequence>